<name>A0ABT1XK28_9BURK</name>
<dbReference type="SUPFAM" id="SSF56935">
    <property type="entry name" value="Porins"/>
    <property type="match status" value="1"/>
</dbReference>
<dbReference type="InterPro" id="IPR005017">
    <property type="entry name" value="OMPP1/FadL/TodX"/>
</dbReference>
<keyword evidence="6" id="KW-0472">Membrane</keyword>
<comment type="similarity">
    <text evidence="2">Belongs to the OmpP1/FadL family.</text>
</comment>
<keyword evidence="4" id="KW-0812">Transmembrane</keyword>
<dbReference type="RefSeq" id="WP_257512854.1">
    <property type="nucleotide sequence ID" value="NZ_JANKHG010000026.1"/>
</dbReference>
<evidence type="ECO:0000256" key="6">
    <source>
        <dbReference type="ARBA" id="ARBA00023136"/>
    </source>
</evidence>
<dbReference type="EMBL" id="JANKHG010000026">
    <property type="protein sequence ID" value="MCR2747635.1"/>
    <property type="molecule type" value="Genomic_DNA"/>
</dbReference>
<dbReference type="Gene3D" id="2.40.160.60">
    <property type="entry name" value="Outer membrane protein transport protein (OMPP1/FadL/TodX)"/>
    <property type="match status" value="1"/>
</dbReference>
<evidence type="ECO:0000313" key="11">
    <source>
        <dbReference type="Proteomes" id="UP001165267"/>
    </source>
</evidence>
<evidence type="ECO:0000256" key="1">
    <source>
        <dbReference type="ARBA" id="ARBA00004571"/>
    </source>
</evidence>
<evidence type="ECO:0000256" key="3">
    <source>
        <dbReference type="ARBA" id="ARBA00022452"/>
    </source>
</evidence>
<feature type="chain" id="PRO_5046074462" evidence="9">
    <location>
        <begin position="31"/>
        <end position="493"/>
    </location>
</feature>
<reference evidence="10" key="1">
    <citation type="submission" date="2022-07" db="EMBL/GenBank/DDBJ databases">
        <authorList>
            <person name="Xamxidin M."/>
        </authorList>
    </citation>
    <scope>NUCLEOTIDE SEQUENCE</scope>
    <source>
        <strain evidence="10">YS8-69</strain>
    </source>
</reference>
<dbReference type="Proteomes" id="UP001165267">
    <property type="component" value="Unassembled WGS sequence"/>
</dbReference>
<accession>A0ABT1XK28</accession>
<keyword evidence="11" id="KW-1185">Reference proteome</keyword>
<comment type="caution">
    <text evidence="10">The sequence shown here is derived from an EMBL/GenBank/DDBJ whole genome shotgun (WGS) entry which is preliminary data.</text>
</comment>
<gene>
    <name evidence="10" type="ORF">NSP04_13370</name>
</gene>
<sequence length="493" mass="53205">MVFLQQSLLVKACAVAFSLTAFTLSQQAFAGGTANDNQSTMGIATAGAGQAAEASDASVIFFNPAALTRFKRIEVLNVASIATFDNDYTSRQNNDGPPTDAGNQGSAGEFFSRKDGTDSALFIPGLFVAVPISPKLVVGFSASGSHGLLTRYREDFPGRGSGRESDLKVTRLNLGFGYKLTPTLSVGANGSYERYFQSIKLRVNFRDAVSKLGPPGTTALLDGLNTLGQAPPIPGETDAKLRILGWALNAQAGLLWEPSETTRVGMSYRPKTRFNGNQGKLTINENEDTAAFRNFLSTSPLIGLGGPILGVNGPQAAGDLEPEQGARQSVIFPDEFRLSIFHHYSPRLDLMATYTYQDYTSTFLRYERTSNGRVIEDVPQNFQVAHAYRIGLNYKAYKRLTLHAGYGMENGVVGDDLRIPILPDNDRRFYGIGATFTPSRDTTLSVAYGIIDVDAGEVGNNTQVTPVEVSGGEFKGIADLDADFVSFSLIQKF</sequence>
<dbReference type="PANTHER" id="PTHR35093:SF8">
    <property type="entry name" value="OUTER MEMBRANE PROTEIN NMB0088-RELATED"/>
    <property type="match status" value="1"/>
</dbReference>
<feature type="region of interest" description="Disordered" evidence="8">
    <location>
        <begin position="87"/>
        <end position="109"/>
    </location>
</feature>
<evidence type="ECO:0000256" key="2">
    <source>
        <dbReference type="ARBA" id="ARBA00008163"/>
    </source>
</evidence>
<organism evidence="10 11">
    <name type="scientific">Limnobacter parvus</name>
    <dbReference type="NCBI Taxonomy" id="2939690"/>
    <lineage>
        <taxon>Bacteria</taxon>
        <taxon>Pseudomonadati</taxon>
        <taxon>Pseudomonadota</taxon>
        <taxon>Betaproteobacteria</taxon>
        <taxon>Burkholderiales</taxon>
        <taxon>Burkholderiaceae</taxon>
        <taxon>Limnobacter</taxon>
    </lineage>
</organism>
<protein>
    <submittedName>
        <fullName evidence="10">Outer membrane protein transport protein</fullName>
    </submittedName>
</protein>
<comment type="subcellular location">
    <subcellularLocation>
        <location evidence="1">Cell outer membrane</location>
        <topology evidence="1">Multi-pass membrane protein</topology>
    </subcellularLocation>
</comment>
<keyword evidence="5 9" id="KW-0732">Signal</keyword>
<evidence type="ECO:0000256" key="8">
    <source>
        <dbReference type="SAM" id="MobiDB-lite"/>
    </source>
</evidence>
<evidence type="ECO:0000256" key="9">
    <source>
        <dbReference type="SAM" id="SignalP"/>
    </source>
</evidence>
<proteinExistence type="inferred from homology"/>
<evidence type="ECO:0000256" key="7">
    <source>
        <dbReference type="ARBA" id="ARBA00023237"/>
    </source>
</evidence>
<dbReference type="PANTHER" id="PTHR35093">
    <property type="entry name" value="OUTER MEMBRANE PROTEIN NMB0088-RELATED"/>
    <property type="match status" value="1"/>
</dbReference>
<keyword evidence="7" id="KW-0998">Cell outer membrane</keyword>
<evidence type="ECO:0000256" key="5">
    <source>
        <dbReference type="ARBA" id="ARBA00022729"/>
    </source>
</evidence>
<dbReference type="Pfam" id="PF03349">
    <property type="entry name" value="Toluene_X"/>
    <property type="match status" value="1"/>
</dbReference>
<evidence type="ECO:0000256" key="4">
    <source>
        <dbReference type="ARBA" id="ARBA00022692"/>
    </source>
</evidence>
<feature type="compositionally biased region" description="Polar residues" evidence="8">
    <location>
        <begin position="87"/>
        <end position="106"/>
    </location>
</feature>
<keyword evidence="3" id="KW-1134">Transmembrane beta strand</keyword>
<feature type="signal peptide" evidence="9">
    <location>
        <begin position="1"/>
        <end position="30"/>
    </location>
</feature>
<evidence type="ECO:0000313" key="10">
    <source>
        <dbReference type="EMBL" id="MCR2747635.1"/>
    </source>
</evidence>